<evidence type="ECO:0008006" key="4">
    <source>
        <dbReference type="Google" id="ProtNLM"/>
    </source>
</evidence>
<feature type="chain" id="PRO_5039087723" description="Secreted peptide" evidence="1">
    <location>
        <begin position="19"/>
        <end position="78"/>
    </location>
</feature>
<reference evidence="2" key="1">
    <citation type="journal article" date="2019" name="bioRxiv">
        <title>The Genome of the Zebra Mussel, Dreissena polymorpha: A Resource for Invasive Species Research.</title>
        <authorList>
            <person name="McCartney M.A."/>
            <person name="Auch B."/>
            <person name="Kono T."/>
            <person name="Mallez S."/>
            <person name="Zhang Y."/>
            <person name="Obille A."/>
            <person name="Becker A."/>
            <person name="Abrahante J.E."/>
            <person name="Garbe J."/>
            <person name="Badalamenti J.P."/>
            <person name="Herman A."/>
            <person name="Mangelson H."/>
            <person name="Liachko I."/>
            <person name="Sullivan S."/>
            <person name="Sone E.D."/>
            <person name="Koren S."/>
            <person name="Silverstein K.A.T."/>
            <person name="Beckman K.B."/>
            <person name="Gohl D.M."/>
        </authorList>
    </citation>
    <scope>NUCLEOTIDE SEQUENCE</scope>
    <source>
        <strain evidence="2">Duluth1</strain>
        <tissue evidence="2">Whole animal</tissue>
    </source>
</reference>
<dbReference type="AlphaFoldDB" id="A0A9D3YZH4"/>
<dbReference type="Proteomes" id="UP000828390">
    <property type="component" value="Unassembled WGS sequence"/>
</dbReference>
<organism evidence="2 3">
    <name type="scientific">Dreissena polymorpha</name>
    <name type="common">Zebra mussel</name>
    <name type="synonym">Mytilus polymorpha</name>
    <dbReference type="NCBI Taxonomy" id="45954"/>
    <lineage>
        <taxon>Eukaryota</taxon>
        <taxon>Metazoa</taxon>
        <taxon>Spiralia</taxon>
        <taxon>Lophotrochozoa</taxon>
        <taxon>Mollusca</taxon>
        <taxon>Bivalvia</taxon>
        <taxon>Autobranchia</taxon>
        <taxon>Heteroconchia</taxon>
        <taxon>Euheterodonta</taxon>
        <taxon>Imparidentia</taxon>
        <taxon>Neoheterodontei</taxon>
        <taxon>Myida</taxon>
        <taxon>Dreissenoidea</taxon>
        <taxon>Dreissenidae</taxon>
        <taxon>Dreissena</taxon>
    </lineage>
</organism>
<protein>
    <recommendedName>
        <fullName evidence="4">Secreted peptide</fullName>
    </recommendedName>
</protein>
<feature type="signal peptide" evidence="1">
    <location>
        <begin position="1"/>
        <end position="18"/>
    </location>
</feature>
<proteinExistence type="predicted"/>
<comment type="caution">
    <text evidence="2">The sequence shown here is derived from an EMBL/GenBank/DDBJ whole genome shotgun (WGS) entry which is preliminary data.</text>
</comment>
<name>A0A9D3YZH4_DREPO</name>
<keyword evidence="1" id="KW-0732">Signal</keyword>
<sequence length="78" mass="8352">MVLWSFFMVFIRYDDVASDVATVCGDDDFAAPMLPLSAVITTSPPPMLPLSAAMTTSPPPMLPLLAVMTIYSSILSIV</sequence>
<gene>
    <name evidence="2" type="ORF">DPMN_068608</name>
</gene>
<keyword evidence="3" id="KW-1185">Reference proteome</keyword>
<dbReference type="EMBL" id="JAIWYP010000014">
    <property type="protein sequence ID" value="KAH3709147.1"/>
    <property type="molecule type" value="Genomic_DNA"/>
</dbReference>
<evidence type="ECO:0000313" key="2">
    <source>
        <dbReference type="EMBL" id="KAH3709147.1"/>
    </source>
</evidence>
<evidence type="ECO:0000256" key="1">
    <source>
        <dbReference type="SAM" id="SignalP"/>
    </source>
</evidence>
<accession>A0A9D3YZH4</accession>
<reference evidence="2" key="2">
    <citation type="submission" date="2020-11" db="EMBL/GenBank/DDBJ databases">
        <authorList>
            <person name="McCartney M.A."/>
            <person name="Auch B."/>
            <person name="Kono T."/>
            <person name="Mallez S."/>
            <person name="Becker A."/>
            <person name="Gohl D.M."/>
            <person name="Silverstein K.A.T."/>
            <person name="Koren S."/>
            <person name="Bechman K.B."/>
            <person name="Herman A."/>
            <person name="Abrahante J.E."/>
            <person name="Garbe J."/>
        </authorList>
    </citation>
    <scope>NUCLEOTIDE SEQUENCE</scope>
    <source>
        <strain evidence="2">Duluth1</strain>
        <tissue evidence="2">Whole animal</tissue>
    </source>
</reference>
<evidence type="ECO:0000313" key="3">
    <source>
        <dbReference type="Proteomes" id="UP000828390"/>
    </source>
</evidence>